<dbReference type="InterPro" id="IPR029016">
    <property type="entry name" value="GAF-like_dom_sf"/>
</dbReference>
<keyword evidence="8" id="KW-0547">Nucleotide-binding</keyword>
<evidence type="ECO:0000256" key="13">
    <source>
        <dbReference type="ARBA" id="ARBA00022998"/>
    </source>
</evidence>
<dbReference type="PROSITE" id="PS50046">
    <property type="entry name" value="PHYTOCHROME_2"/>
    <property type="match status" value="1"/>
</dbReference>
<dbReference type="PROSITE" id="PS50112">
    <property type="entry name" value="PAS"/>
    <property type="match status" value="1"/>
</dbReference>
<dbReference type="SUPFAM" id="SSF55781">
    <property type="entry name" value="GAF domain-like"/>
    <property type="match status" value="3"/>
</dbReference>
<evidence type="ECO:0000256" key="21">
    <source>
        <dbReference type="SAM" id="Coils"/>
    </source>
</evidence>
<dbReference type="NCBIfam" id="TIGR00229">
    <property type="entry name" value="sensory_box"/>
    <property type="match status" value="1"/>
</dbReference>
<keyword evidence="19" id="KW-0597">Phosphoprotein</keyword>
<evidence type="ECO:0000256" key="8">
    <source>
        <dbReference type="ARBA" id="ARBA00022741"/>
    </source>
</evidence>
<comment type="catalytic activity">
    <reaction evidence="1">
        <text>ATP = 3',5'-cyclic AMP + diphosphate</text>
        <dbReference type="Rhea" id="RHEA:15389"/>
        <dbReference type="ChEBI" id="CHEBI:30616"/>
        <dbReference type="ChEBI" id="CHEBI:33019"/>
        <dbReference type="ChEBI" id="CHEBI:58165"/>
        <dbReference type="EC" id="4.6.1.1"/>
    </reaction>
</comment>
<evidence type="ECO:0000256" key="4">
    <source>
        <dbReference type="ARBA" id="ARBA00021420"/>
    </source>
</evidence>
<feature type="domain" description="Guanylate cyclase" evidence="26">
    <location>
        <begin position="869"/>
        <end position="996"/>
    </location>
</feature>
<evidence type="ECO:0000259" key="25">
    <source>
        <dbReference type="PROSITE" id="PS50113"/>
    </source>
</evidence>
<dbReference type="SMART" id="SM00091">
    <property type="entry name" value="PAS"/>
    <property type="match status" value="1"/>
</dbReference>
<feature type="modified residue" description="4-aspartylphosphate" evidence="19">
    <location>
        <position position="76"/>
    </location>
</feature>
<dbReference type="InterPro" id="IPR016132">
    <property type="entry name" value="Phyto_chromo_attachment"/>
</dbReference>
<evidence type="ECO:0000259" key="22">
    <source>
        <dbReference type="PROSITE" id="PS50046"/>
    </source>
</evidence>
<feature type="domain" description="PAS" evidence="24">
    <location>
        <begin position="706"/>
        <end position="747"/>
    </location>
</feature>
<dbReference type="InterPro" id="IPR001789">
    <property type="entry name" value="Sig_transdc_resp-reg_receiver"/>
</dbReference>
<comment type="subcellular location">
    <subcellularLocation>
        <location evidence="2">Membrane</location>
    </subcellularLocation>
</comment>
<keyword evidence="12" id="KW-1133">Transmembrane helix</keyword>
<dbReference type="AlphaFoldDB" id="A0A951PH40"/>
<keyword evidence="5" id="KW-0808">Transferase</keyword>
<evidence type="ECO:0000256" key="16">
    <source>
        <dbReference type="ARBA" id="ARBA00032597"/>
    </source>
</evidence>
<protein>
    <recommendedName>
        <fullName evidence="4">Adenylate cyclase</fullName>
        <ecNumber evidence="3">4.6.1.1</ecNumber>
    </recommendedName>
    <alternativeName>
        <fullName evidence="16">ATP pyrophosphate-lyase</fullName>
    </alternativeName>
    <alternativeName>
        <fullName evidence="17">Adenylyl cyclase</fullName>
    </alternativeName>
</protein>
<dbReference type="InterPro" id="IPR011006">
    <property type="entry name" value="CheY-like_superfamily"/>
</dbReference>
<dbReference type="SMART" id="SM00065">
    <property type="entry name" value="GAF"/>
    <property type="match status" value="3"/>
</dbReference>
<dbReference type="Gene3D" id="3.30.70.1230">
    <property type="entry name" value="Nucleotide cyclase"/>
    <property type="match status" value="1"/>
</dbReference>
<dbReference type="SMART" id="SM00044">
    <property type="entry name" value="CYCc"/>
    <property type="match status" value="1"/>
</dbReference>
<evidence type="ECO:0000256" key="7">
    <source>
        <dbReference type="ARBA" id="ARBA00022723"/>
    </source>
</evidence>
<keyword evidence="13" id="KW-0115">cAMP biosynthesis</keyword>
<evidence type="ECO:0000256" key="12">
    <source>
        <dbReference type="ARBA" id="ARBA00022989"/>
    </source>
</evidence>
<dbReference type="GO" id="GO:0000160">
    <property type="term" value="P:phosphorelay signal transduction system"/>
    <property type="evidence" value="ECO:0007669"/>
    <property type="project" value="InterPro"/>
</dbReference>
<dbReference type="InterPro" id="IPR018297">
    <property type="entry name" value="A/G_cyclase_CS"/>
</dbReference>
<keyword evidence="9" id="KW-0418">Kinase</keyword>
<proteinExistence type="inferred from homology"/>
<keyword evidence="15 20" id="KW-0456">Lyase</keyword>
<dbReference type="PROSITE" id="PS50125">
    <property type="entry name" value="GUANYLATE_CYCLASE_2"/>
    <property type="match status" value="1"/>
</dbReference>
<dbReference type="Pfam" id="PF13426">
    <property type="entry name" value="PAS_9"/>
    <property type="match status" value="1"/>
</dbReference>
<evidence type="ECO:0000259" key="24">
    <source>
        <dbReference type="PROSITE" id="PS50112"/>
    </source>
</evidence>
<sequence length="1061" mass="118775">MKVENPRRGVTLIAEYTPTNLGNRRGVILIVDDTPTNLGMLCDFLTDSGFEVLVAIDGESAIEQAIYAQPNLILLDILMPGIDGFETCRRLKANPSTQGISVIFMTALGETVDKVRGFQVGAVDYVTKPIQPEEVLARILNHLTIQNLQNQLQKQNLQLQQEVKERQQTEELVRQQAQREQLLSEITQRIRKSLDLEEILSTTVREVRQFLQTDRVLIYRFFDDWSGVIAVESVSTEELSILNTTITDPCFGKTYIQPYQQGRILVIEDIHTADLSPCHVDFLFNFQVRANLVVPILQGEKLWGLLIAHQCGKPRQWQQMEVDLLKALSTPIAIAIQQGQLHQRLRRQNQVLVSLTKSKTVNHGDLHSALRQFTQAAAQTLEISRVSVWLYSPDCSKIHCLDLFERSANRHIDGMELAATDYPGYFKALEQEPTIAIEEAESNPIALKLQASHLLDGQKLMSPYGVAAMLAAPIRMGGQIVGVVCYENTDLTRKWTLDEQNFAGSLADLVSLTLEARERQRAEEKIRLLQTITQAISESPDFHAALEVTLRKVCETIGWHFGEAWIPNSDGTFLESSPAWYASINPGGATVSVLEKFRQHSQMLRFAPDMGLPGRVWSSKQPEWIQDVGIEPEGVFARSQALLDTGLSSCLGIPILINNRVLAIFVFFTFEVREQDQRLVELVLAVANQLGSVIQRKAAEEALRLAEQRYHSIVENAIEGIFQTNPAGRFISANPALARIFGYSSPEELITGIKDISQQVYVEPNRRGEFIAAIQANNAVFEFESLVYRKDRTIMWVSENTRAVRDSTGTLLYYEGTISDVTARKVAREALRYQQAQAEQLLLNILPEPIAERLKRDPSTIADTFEAVSVLFADIVGFTEFSARTSPTELVKILNLIFSKFDQLAERHGLEKIKTIGDAYMVVAGLPTPRPDHAIAIAEMALDMQAEMVKLGNQIGEVFQLRIGINSGPVVAGVIGIKKFFYDLWGDTVNVASRMESQGIDGAIQVTAATYDLLRDQYLFEERGVISVKGKGNLTVYLLTGRQNDHNPQYQLADQRELAGD</sequence>
<evidence type="ECO:0000259" key="26">
    <source>
        <dbReference type="PROSITE" id="PS50125"/>
    </source>
</evidence>
<evidence type="ECO:0000256" key="10">
    <source>
        <dbReference type="ARBA" id="ARBA00022840"/>
    </source>
</evidence>
<keyword evidence="6" id="KW-0812">Transmembrane</keyword>
<evidence type="ECO:0000256" key="20">
    <source>
        <dbReference type="RuleBase" id="RU000405"/>
    </source>
</evidence>
<evidence type="ECO:0000313" key="28">
    <source>
        <dbReference type="Proteomes" id="UP000753908"/>
    </source>
</evidence>
<dbReference type="InterPro" id="IPR003018">
    <property type="entry name" value="GAF"/>
</dbReference>
<evidence type="ECO:0000256" key="19">
    <source>
        <dbReference type="PROSITE-ProRule" id="PRU00169"/>
    </source>
</evidence>
<reference evidence="27" key="2">
    <citation type="journal article" date="2022" name="Microbiol. Resour. Announc.">
        <title>Metagenome Sequencing to Explore Phylogenomics of Terrestrial Cyanobacteria.</title>
        <authorList>
            <person name="Ward R.D."/>
            <person name="Stajich J.E."/>
            <person name="Johansen J.R."/>
            <person name="Huntemann M."/>
            <person name="Clum A."/>
            <person name="Foster B."/>
            <person name="Foster B."/>
            <person name="Roux S."/>
            <person name="Palaniappan K."/>
            <person name="Varghese N."/>
            <person name="Mukherjee S."/>
            <person name="Reddy T.B.K."/>
            <person name="Daum C."/>
            <person name="Copeland A."/>
            <person name="Chen I.A."/>
            <person name="Ivanova N.N."/>
            <person name="Kyrpides N.C."/>
            <person name="Shapiro N."/>
            <person name="Eloe-Fadrosh E.A."/>
            <person name="Pietrasiak N."/>
        </authorList>
    </citation>
    <scope>NUCLEOTIDE SEQUENCE</scope>
    <source>
        <strain evidence="27">CPER-KK1</strain>
    </source>
</reference>
<dbReference type="CDD" id="cd00130">
    <property type="entry name" value="PAS"/>
    <property type="match status" value="1"/>
</dbReference>
<dbReference type="GO" id="GO:0006171">
    <property type="term" value="P:cAMP biosynthetic process"/>
    <property type="evidence" value="ECO:0007669"/>
    <property type="project" value="UniProtKB-KW"/>
</dbReference>
<dbReference type="GO" id="GO:0046872">
    <property type="term" value="F:metal ion binding"/>
    <property type="evidence" value="ECO:0007669"/>
    <property type="project" value="UniProtKB-KW"/>
</dbReference>
<comment type="caution">
    <text evidence="27">The sequence shown here is derived from an EMBL/GenBank/DDBJ whole genome shotgun (WGS) entry which is preliminary data.</text>
</comment>
<evidence type="ECO:0000256" key="17">
    <source>
        <dbReference type="ARBA" id="ARBA00032637"/>
    </source>
</evidence>
<dbReference type="Pfam" id="PF00072">
    <property type="entry name" value="Response_reg"/>
    <property type="match status" value="1"/>
</dbReference>
<keyword evidence="11" id="KW-0460">Magnesium</keyword>
<feature type="domain" description="PAC" evidence="25">
    <location>
        <begin position="781"/>
        <end position="833"/>
    </location>
</feature>
<keyword evidence="21" id="KW-0175">Coiled coil</keyword>
<evidence type="ECO:0000256" key="1">
    <source>
        <dbReference type="ARBA" id="ARBA00001593"/>
    </source>
</evidence>
<dbReference type="PROSITE" id="PS00452">
    <property type="entry name" value="GUANYLATE_CYCLASE_1"/>
    <property type="match status" value="1"/>
</dbReference>
<dbReference type="InterPro" id="IPR001054">
    <property type="entry name" value="A/G_cyclase"/>
</dbReference>
<dbReference type="PROSITE" id="PS50113">
    <property type="entry name" value="PAC"/>
    <property type="match status" value="1"/>
</dbReference>
<accession>A0A951PH40</accession>
<dbReference type="SUPFAM" id="SSF55785">
    <property type="entry name" value="PYP-like sensor domain (PAS domain)"/>
    <property type="match status" value="1"/>
</dbReference>
<name>A0A951PH40_9CYAN</name>
<evidence type="ECO:0000256" key="3">
    <source>
        <dbReference type="ARBA" id="ARBA00012201"/>
    </source>
</evidence>
<feature type="coiled-coil region" evidence="21">
    <location>
        <begin position="145"/>
        <end position="185"/>
    </location>
</feature>
<dbReference type="Pfam" id="PF13185">
    <property type="entry name" value="GAF_2"/>
    <property type="match status" value="1"/>
</dbReference>
<evidence type="ECO:0000256" key="15">
    <source>
        <dbReference type="ARBA" id="ARBA00023239"/>
    </source>
</evidence>
<dbReference type="PANTHER" id="PTHR11920">
    <property type="entry name" value="GUANYLYL CYCLASE"/>
    <property type="match status" value="1"/>
</dbReference>
<dbReference type="InterPro" id="IPR035965">
    <property type="entry name" value="PAS-like_dom_sf"/>
</dbReference>
<dbReference type="Pfam" id="PF01590">
    <property type="entry name" value="GAF"/>
    <property type="match status" value="2"/>
</dbReference>
<keyword evidence="14" id="KW-0472">Membrane</keyword>
<dbReference type="InterPro" id="IPR000014">
    <property type="entry name" value="PAS"/>
</dbReference>
<evidence type="ECO:0000259" key="23">
    <source>
        <dbReference type="PROSITE" id="PS50110"/>
    </source>
</evidence>
<dbReference type="PANTHER" id="PTHR11920:SF335">
    <property type="entry name" value="GUANYLATE CYCLASE"/>
    <property type="match status" value="1"/>
</dbReference>
<dbReference type="InterPro" id="IPR029787">
    <property type="entry name" value="Nucleotide_cyclase"/>
</dbReference>
<evidence type="ECO:0000256" key="2">
    <source>
        <dbReference type="ARBA" id="ARBA00004370"/>
    </source>
</evidence>
<reference evidence="27" key="1">
    <citation type="submission" date="2021-05" db="EMBL/GenBank/DDBJ databases">
        <authorList>
            <person name="Pietrasiak N."/>
            <person name="Ward R."/>
            <person name="Stajich J.E."/>
            <person name="Kurbessoian T."/>
        </authorList>
    </citation>
    <scope>NUCLEOTIDE SEQUENCE</scope>
    <source>
        <strain evidence="27">CPER-KK1</strain>
    </source>
</reference>
<keyword evidence="10" id="KW-0067">ATP-binding</keyword>
<dbReference type="Gene3D" id="3.30.450.40">
    <property type="match status" value="3"/>
</dbReference>
<dbReference type="GO" id="GO:0004016">
    <property type="term" value="F:adenylate cyclase activity"/>
    <property type="evidence" value="ECO:0007669"/>
    <property type="project" value="UniProtKB-EC"/>
</dbReference>
<comment type="similarity">
    <text evidence="20">Belongs to the adenylyl cyclase class-4/guanylyl cyclase family.</text>
</comment>
<comment type="subunit">
    <text evidence="18">Homodimer. Can also exist as monomer.</text>
</comment>
<dbReference type="CDD" id="cd07302">
    <property type="entry name" value="CHD"/>
    <property type="match status" value="1"/>
</dbReference>
<evidence type="ECO:0000256" key="9">
    <source>
        <dbReference type="ARBA" id="ARBA00022777"/>
    </source>
</evidence>
<feature type="domain" description="Response regulatory" evidence="23">
    <location>
        <begin position="27"/>
        <end position="143"/>
    </location>
</feature>
<dbReference type="FunFam" id="3.30.70.1230:FF:000033">
    <property type="entry name" value="Adenylate cyclase"/>
    <property type="match status" value="1"/>
</dbReference>
<dbReference type="GO" id="GO:0005886">
    <property type="term" value="C:plasma membrane"/>
    <property type="evidence" value="ECO:0007669"/>
    <property type="project" value="UniProtKB-ARBA"/>
</dbReference>
<feature type="domain" description="Phytochrome chromophore attachment site" evidence="22">
    <location>
        <begin position="195"/>
        <end position="331"/>
    </location>
</feature>
<evidence type="ECO:0000256" key="18">
    <source>
        <dbReference type="ARBA" id="ARBA00064436"/>
    </source>
</evidence>
<dbReference type="CDD" id="cd19920">
    <property type="entry name" value="REC_PA4781-like"/>
    <property type="match status" value="1"/>
</dbReference>
<keyword evidence="7" id="KW-0479">Metal-binding</keyword>
<evidence type="ECO:0000256" key="5">
    <source>
        <dbReference type="ARBA" id="ARBA00022679"/>
    </source>
</evidence>
<dbReference type="GO" id="GO:0005524">
    <property type="term" value="F:ATP binding"/>
    <property type="evidence" value="ECO:0007669"/>
    <property type="project" value="UniProtKB-KW"/>
</dbReference>
<dbReference type="EC" id="4.6.1.1" evidence="3"/>
<dbReference type="Proteomes" id="UP000753908">
    <property type="component" value="Unassembled WGS sequence"/>
</dbReference>
<dbReference type="InterPro" id="IPR000700">
    <property type="entry name" value="PAS-assoc_C"/>
</dbReference>
<gene>
    <name evidence="27" type="ORF">KME25_00765</name>
</gene>
<evidence type="ECO:0000256" key="14">
    <source>
        <dbReference type="ARBA" id="ARBA00023136"/>
    </source>
</evidence>
<evidence type="ECO:0000256" key="11">
    <source>
        <dbReference type="ARBA" id="ARBA00022842"/>
    </source>
</evidence>
<dbReference type="SUPFAM" id="SSF55073">
    <property type="entry name" value="Nucleotide cyclase"/>
    <property type="match status" value="1"/>
</dbReference>
<dbReference type="Gene3D" id="3.40.50.2300">
    <property type="match status" value="1"/>
</dbReference>
<dbReference type="SUPFAM" id="SSF52172">
    <property type="entry name" value="CheY-like"/>
    <property type="match status" value="1"/>
</dbReference>
<dbReference type="EMBL" id="JAHHIF010000001">
    <property type="protein sequence ID" value="MBW4542972.1"/>
    <property type="molecule type" value="Genomic_DNA"/>
</dbReference>
<dbReference type="InterPro" id="IPR050401">
    <property type="entry name" value="Cyclic_nucleotide_synthase"/>
</dbReference>
<dbReference type="GO" id="GO:0016301">
    <property type="term" value="F:kinase activity"/>
    <property type="evidence" value="ECO:0007669"/>
    <property type="project" value="UniProtKB-KW"/>
</dbReference>
<dbReference type="Gene3D" id="3.30.450.20">
    <property type="entry name" value="PAS domain"/>
    <property type="match status" value="1"/>
</dbReference>
<organism evidence="27 28">
    <name type="scientific">Symplocastrum torsivum CPER-KK1</name>
    <dbReference type="NCBI Taxonomy" id="450513"/>
    <lineage>
        <taxon>Bacteria</taxon>
        <taxon>Bacillati</taxon>
        <taxon>Cyanobacteriota</taxon>
        <taxon>Cyanophyceae</taxon>
        <taxon>Oscillatoriophycideae</taxon>
        <taxon>Oscillatoriales</taxon>
        <taxon>Microcoleaceae</taxon>
        <taxon>Symplocastrum</taxon>
    </lineage>
</organism>
<evidence type="ECO:0000256" key="6">
    <source>
        <dbReference type="ARBA" id="ARBA00022692"/>
    </source>
</evidence>
<evidence type="ECO:0000313" key="27">
    <source>
        <dbReference type="EMBL" id="MBW4542972.1"/>
    </source>
</evidence>
<dbReference type="SMART" id="SM00448">
    <property type="entry name" value="REC"/>
    <property type="match status" value="1"/>
</dbReference>
<dbReference type="Pfam" id="PF00211">
    <property type="entry name" value="Guanylate_cyc"/>
    <property type="match status" value="1"/>
</dbReference>
<dbReference type="PROSITE" id="PS50110">
    <property type="entry name" value="RESPONSE_REGULATORY"/>
    <property type="match status" value="1"/>
</dbReference>